<dbReference type="OrthoDB" id="6360905at2759"/>
<feature type="compositionally biased region" description="Low complexity" evidence="1">
    <location>
        <begin position="119"/>
        <end position="130"/>
    </location>
</feature>
<evidence type="ECO:0000256" key="1">
    <source>
        <dbReference type="SAM" id="MobiDB-lite"/>
    </source>
</evidence>
<accession>A0A6P4IML6</accession>
<evidence type="ECO:0000259" key="2">
    <source>
        <dbReference type="Pfam" id="PF10512"/>
    </source>
</evidence>
<evidence type="ECO:0000313" key="4">
    <source>
        <dbReference type="RefSeq" id="XP_017024744.2"/>
    </source>
</evidence>
<proteinExistence type="predicted"/>
<feature type="domain" description="Borealin C-terminal" evidence="2">
    <location>
        <begin position="129"/>
        <end position="244"/>
    </location>
</feature>
<name>A0A6P4IML6_DROKI</name>
<sequence>MTSSVARDFENVTPALPVKPGRKCFEDLKKNLKMPRLRDNTRKLAVRQEADREEKVNLAKIKMDAVLLKVDEIGRRHMEIVDSRIKLIRDTTDEELLNMKWSEFLALGIDKFADYQGSVSTSTATTPRSRSVSRKPAERTRLKQRTWTRVQSVDRKKLDEIPSLSFQRWPRAGEAVLSRAASPLAVPLEERCANVQIPTSKGTITVKPHKMMNQVKREVLKSLDQNTLAQVKMLNANLGEIVNMATKMGKL</sequence>
<dbReference type="Proteomes" id="UP001652661">
    <property type="component" value="Chromosome 2R"/>
</dbReference>
<organism evidence="3 4">
    <name type="scientific">Drosophila kikkawai</name>
    <name type="common">Fruit fly</name>
    <dbReference type="NCBI Taxonomy" id="30033"/>
    <lineage>
        <taxon>Eukaryota</taxon>
        <taxon>Metazoa</taxon>
        <taxon>Ecdysozoa</taxon>
        <taxon>Arthropoda</taxon>
        <taxon>Hexapoda</taxon>
        <taxon>Insecta</taxon>
        <taxon>Pterygota</taxon>
        <taxon>Neoptera</taxon>
        <taxon>Endopterygota</taxon>
        <taxon>Diptera</taxon>
        <taxon>Brachycera</taxon>
        <taxon>Muscomorpha</taxon>
        <taxon>Ephydroidea</taxon>
        <taxon>Drosophilidae</taxon>
        <taxon>Drosophila</taxon>
        <taxon>Sophophora</taxon>
    </lineage>
</organism>
<evidence type="ECO:0000313" key="3">
    <source>
        <dbReference type="Proteomes" id="UP001652661"/>
    </source>
</evidence>
<dbReference type="AlphaFoldDB" id="A0A6P4IML6"/>
<reference evidence="4" key="2">
    <citation type="submission" date="2025-08" db="UniProtKB">
        <authorList>
            <consortium name="RefSeq"/>
        </authorList>
    </citation>
    <scope>IDENTIFICATION</scope>
    <source>
        <strain evidence="4">14028-0561.14</strain>
        <tissue evidence="4">Whole fly</tissue>
    </source>
</reference>
<keyword evidence="3" id="KW-1185">Reference proteome</keyword>
<gene>
    <name evidence="4" type="primary">LOC108076414</name>
</gene>
<dbReference type="GeneID" id="108076414"/>
<protein>
    <submittedName>
        <fullName evidence="4">Borealin-like</fullName>
    </submittedName>
</protein>
<dbReference type="InterPro" id="IPR046466">
    <property type="entry name" value="Borealin_C"/>
</dbReference>
<feature type="region of interest" description="Disordered" evidence="1">
    <location>
        <begin position="119"/>
        <end position="140"/>
    </location>
</feature>
<dbReference type="Pfam" id="PF10512">
    <property type="entry name" value="Borealin"/>
    <property type="match status" value="1"/>
</dbReference>
<reference evidence="3" key="1">
    <citation type="submission" date="2025-05" db="UniProtKB">
        <authorList>
            <consortium name="RefSeq"/>
        </authorList>
    </citation>
    <scope>NUCLEOTIDE SEQUENCE [LARGE SCALE GENOMIC DNA]</scope>
    <source>
        <strain evidence="3">14028-0561.14</strain>
    </source>
</reference>
<dbReference type="RefSeq" id="XP_017024744.2">
    <property type="nucleotide sequence ID" value="XM_017169255.3"/>
</dbReference>